<feature type="active site" description="O-(3'-phospho-DNA)-tyrosine intermediate" evidence="9">
    <location>
        <position position="278"/>
    </location>
</feature>
<keyword evidence="2 9" id="KW-0963">Cytoplasm</keyword>
<accession>A0A4V2SP18</accession>
<dbReference type="EMBL" id="SLXO01000007">
    <property type="protein sequence ID" value="TCP33446.1"/>
    <property type="molecule type" value="Genomic_DNA"/>
</dbReference>
<dbReference type="InterPro" id="IPR011010">
    <property type="entry name" value="DNA_brk_join_enz"/>
</dbReference>
<dbReference type="GO" id="GO:0003677">
    <property type="term" value="F:DNA binding"/>
    <property type="evidence" value="ECO:0007669"/>
    <property type="project" value="UniProtKB-UniRule"/>
</dbReference>
<comment type="subcellular location">
    <subcellularLocation>
        <location evidence="1 9">Cytoplasm</location>
    </subcellularLocation>
</comment>
<keyword evidence="13" id="KW-1185">Reference proteome</keyword>
<evidence type="ECO:0000259" key="11">
    <source>
        <dbReference type="PROSITE" id="PS51900"/>
    </source>
</evidence>
<dbReference type="InterPro" id="IPR002104">
    <property type="entry name" value="Integrase_catalytic"/>
</dbReference>
<dbReference type="GO" id="GO:0005737">
    <property type="term" value="C:cytoplasm"/>
    <property type="evidence" value="ECO:0007669"/>
    <property type="project" value="UniProtKB-SubCell"/>
</dbReference>
<dbReference type="GO" id="GO:0006313">
    <property type="term" value="P:DNA transposition"/>
    <property type="evidence" value="ECO:0007669"/>
    <property type="project" value="UniProtKB-UniRule"/>
</dbReference>
<keyword evidence="7 9" id="KW-0233">DNA recombination</keyword>
<feature type="active site" evidence="9">
    <location>
        <position position="147"/>
    </location>
</feature>
<evidence type="ECO:0000256" key="4">
    <source>
        <dbReference type="ARBA" id="ARBA00022829"/>
    </source>
</evidence>
<comment type="similarity">
    <text evidence="9">Belongs to the 'phage' integrase family. XerC subfamily.</text>
</comment>
<evidence type="ECO:0000313" key="13">
    <source>
        <dbReference type="Proteomes" id="UP000295399"/>
    </source>
</evidence>
<dbReference type="Proteomes" id="UP000295399">
    <property type="component" value="Unassembled WGS sequence"/>
</dbReference>
<dbReference type="InterPro" id="IPR004107">
    <property type="entry name" value="Integrase_SAM-like_N"/>
</dbReference>
<dbReference type="Pfam" id="PF00589">
    <property type="entry name" value="Phage_integrase"/>
    <property type="match status" value="1"/>
</dbReference>
<evidence type="ECO:0000259" key="10">
    <source>
        <dbReference type="PROSITE" id="PS51898"/>
    </source>
</evidence>
<gene>
    <name evidence="9" type="primary">xerC</name>
    <name evidence="12" type="ORF">EV659_10756</name>
</gene>
<organism evidence="12 13">
    <name type="scientific">Rhodothalassium salexigens DSM 2132</name>
    <dbReference type="NCBI Taxonomy" id="1188247"/>
    <lineage>
        <taxon>Bacteria</taxon>
        <taxon>Pseudomonadati</taxon>
        <taxon>Pseudomonadota</taxon>
        <taxon>Alphaproteobacteria</taxon>
        <taxon>Rhodothalassiales</taxon>
        <taxon>Rhodothalassiaceae</taxon>
        <taxon>Rhodothalassium</taxon>
    </lineage>
</organism>
<feature type="active site" evidence="9">
    <location>
        <position position="243"/>
    </location>
</feature>
<dbReference type="SUPFAM" id="SSF56349">
    <property type="entry name" value="DNA breaking-rejoining enzymes"/>
    <property type="match status" value="1"/>
</dbReference>
<dbReference type="PROSITE" id="PS51900">
    <property type="entry name" value="CB"/>
    <property type="match status" value="1"/>
</dbReference>
<dbReference type="HAMAP" id="MF_01808">
    <property type="entry name" value="Recomb_XerC_XerD"/>
    <property type="match status" value="1"/>
</dbReference>
<keyword evidence="8 9" id="KW-0131">Cell cycle</keyword>
<evidence type="ECO:0000256" key="3">
    <source>
        <dbReference type="ARBA" id="ARBA00022618"/>
    </source>
</evidence>
<dbReference type="NCBIfam" id="NF001399">
    <property type="entry name" value="PRK00283.1"/>
    <property type="match status" value="1"/>
</dbReference>
<proteinExistence type="inferred from homology"/>
<comment type="caution">
    <text evidence="12">The sequence shown here is derived from an EMBL/GenBank/DDBJ whole genome shotgun (WGS) entry which is preliminary data.</text>
</comment>
<dbReference type="GO" id="GO:0009037">
    <property type="term" value="F:tyrosine-based site-specific recombinase activity"/>
    <property type="evidence" value="ECO:0007669"/>
    <property type="project" value="UniProtKB-UniRule"/>
</dbReference>
<dbReference type="FunCoup" id="A0A4V2SP18">
    <property type="interactions" value="177"/>
</dbReference>
<keyword evidence="6 9" id="KW-0238">DNA-binding</keyword>
<dbReference type="PANTHER" id="PTHR30349">
    <property type="entry name" value="PHAGE INTEGRASE-RELATED"/>
    <property type="match status" value="1"/>
</dbReference>
<feature type="active site" evidence="9">
    <location>
        <position position="171"/>
    </location>
</feature>
<dbReference type="Gene3D" id="1.10.443.10">
    <property type="entry name" value="Intergrase catalytic core"/>
    <property type="match status" value="1"/>
</dbReference>
<dbReference type="InterPro" id="IPR010998">
    <property type="entry name" value="Integrase_recombinase_N"/>
</dbReference>
<feature type="domain" description="Tyr recombinase" evidence="10">
    <location>
        <begin position="102"/>
        <end position="291"/>
    </location>
</feature>
<dbReference type="AlphaFoldDB" id="A0A4V2SP18"/>
<dbReference type="PANTHER" id="PTHR30349:SF90">
    <property type="entry name" value="TYROSINE RECOMBINASE XERD"/>
    <property type="match status" value="1"/>
</dbReference>
<dbReference type="GO" id="GO:0051301">
    <property type="term" value="P:cell division"/>
    <property type="evidence" value="ECO:0007669"/>
    <property type="project" value="UniProtKB-KW"/>
</dbReference>
<evidence type="ECO:0000256" key="2">
    <source>
        <dbReference type="ARBA" id="ARBA00022490"/>
    </source>
</evidence>
<comment type="subunit">
    <text evidence="9">Forms a cyclic heterotetrameric complex composed of two molecules of XerC and two molecules of XerD.</text>
</comment>
<feature type="domain" description="Core-binding (CB)" evidence="11">
    <location>
        <begin position="1"/>
        <end position="81"/>
    </location>
</feature>
<keyword evidence="3 9" id="KW-0132">Cell division</keyword>
<dbReference type="RefSeq" id="WP_132708729.1">
    <property type="nucleotide sequence ID" value="NZ_JACIGF010000007.1"/>
</dbReference>
<dbReference type="InterPro" id="IPR023009">
    <property type="entry name" value="Tyrosine_recombinase_XerC/XerD"/>
</dbReference>
<dbReference type="PROSITE" id="PS51898">
    <property type="entry name" value="TYR_RECOMBINASE"/>
    <property type="match status" value="1"/>
</dbReference>
<name>A0A4V2SP18_RHOSA</name>
<feature type="active site" evidence="9">
    <location>
        <position position="269"/>
    </location>
</feature>
<dbReference type="InParanoid" id="A0A4V2SP18"/>
<dbReference type="InterPro" id="IPR013762">
    <property type="entry name" value="Integrase-like_cat_sf"/>
</dbReference>
<keyword evidence="4 9" id="KW-0159">Chromosome partition</keyword>
<dbReference type="OrthoDB" id="9801717at2"/>
<comment type="function">
    <text evidence="9">Site-specific tyrosine recombinase, which acts by catalyzing the cutting and rejoining of the recombining DNA molecules. The XerC-XerD complex is essential to convert dimers of the bacterial chromosome into monomers to permit their segregation at cell division. It also contributes to the segregational stability of plasmids.</text>
</comment>
<dbReference type="Gene3D" id="1.10.150.130">
    <property type="match status" value="1"/>
</dbReference>
<sequence length="306" mass="33281">MDRTLEAFLEMLSAERGAAANTLAAYRRDIEDFLAHGSADPAGATADDVRAYLADLTRRGLAASTQARRLSALKQLFAFMVEEGWRADTPTAYVSSPATRRPLPGVLSEDQVDALIATARHAAEARPNLRSARALALVEMLYATGLRVSELAALPDRAAAVDAKLIAVTGKGGAERLVPLGEPGRRALADYRRWRQAEPTVADSPYLFPSRSRSGHLTRVRVLQILKDLAARAGISPALVSPHKLRHAFASHLLAHGADLRSVQMLLGHADISTTQIYTHVLDERLRALVAEHHPLARRRAHDRGD</sequence>
<evidence type="ECO:0000313" key="12">
    <source>
        <dbReference type="EMBL" id="TCP33446.1"/>
    </source>
</evidence>
<evidence type="ECO:0000256" key="7">
    <source>
        <dbReference type="ARBA" id="ARBA00023172"/>
    </source>
</evidence>
<dbReference type="GO" id="GO:0007059">
    <property type="term" value="P:chromosome segregation"/>
    <property type="evidence" value="ECO:0007669"/>
    <property type="project" value="UniProtKB-UniRule"/>
</dbReference>
<evidence type="ECO:0000256" key="6">
    <source>
        <dbReference type="ARBA" id="ARBA00023125"/>
    </source>
</evidence>
<dbReference type="Pfam" id="PF02899">
    <property type="entry name" value="Phage_int_SAM_1"/>
    <property type="match status" value="1"/>
</dbReference>
<dbReference type="InterPro" id="IPR050090">
    <property type="entry name" value="Tyrosine_recombinase_XerCD"/>
</dbReference>
<evidence type="ECO:0000256" key="8">
    <source>
        <dbReference type="ARBA" id="ARBA00023306"/>
    </source>
</evidence>
<reference evidence="12 13" key="1">
    <citation type="submission" date="2019-03" db="EMBL/GenBank/DDBJ databases">
        <title>Genomic Encyclopedia of Type Strains, Phase IV (KMG-IV): sequencing the most valuable type-strain genomes for metagenomic binning, comparative biology and taxonomic classification.</title>
        <authorList>
            <person name="Goeker M."/>
        </authorList>
    </citation>
    <scope>NUCLEOTIDE SEQUENCE [LARGE SCALE GENOMIC DNA]</scope>
    <source>
        <strain evidence="12 13">DSM 2132</strain>
    </source>
</reference>
<keyword evidence="5 9" id="KW-0229">DNA integration</keyword>
<dbReference type="InterPro" id="IPR044068">
    <property type="entry name" value="CB"/>
</dbReference>
<evidence type="ECO:0000256" key="1">
    <source>
        <dbReference type="ARBA" id="ARBA00004496"/>
    </source>
</evidence>
<evidence type="ECO:0000256" key="9">
    <source>
        <dbReference type="HAMAP-Rule" id="MF_01808"/>
    </source>
</evidence>
<evidence type="ECO:0000256" key="5">
    <source>
        <dbReference type="ARBA" id="ARBA00022908"/>
    </source>
</evidence>
<protein>
    <recommendedName>
        <fullName evidence="9">Tyrosine recombinase XerC</fullName>
    </recommendedName>
</protein>
<feature type="active site" evidence="9">
    <location>
        <position position="246"/>
    </location>
</feature>